<organism evidence="1 2">
    <name type="scientific">Nonomuraea soli</name>
    <dbReference type="NCBI Taxonomy" id="1032476"/>
    <lineage>
        <taxon>Bacteria</taxon>
        <taxon>Bacillati</taxon>
        <taxon>Actinomycetota</taxon>
        <taxon>Actinomycetes</taxon>
        <taxon>Streptosporangiales</taxon>
        <taxon>Streptosporangiaceae</taxon>
        <taxon>Nonomuraea</taxon>
    </lineage>
</organism>
<accession>A0A7W0CHV7</accession>
<evidence type="ECO:0000313" key="1">
    <source>
        <dbReference type="EMBL" id="MBA2891230.1"/>
    </source>
</evidence>
<dbReference type="Pfam" id="PF13489">
    <property type="entry name" value="Methyltransf_23"/>
    <property type="match status" value="1"/>
</dbReference>
<dbReference type="CDD" id="cd02440">
    <property type="entry name" value="AdoMet_MTases"/>
    <property type="match status" value="1"/>
</dbReference>
<dbReference type="RefSeq" id="WP_220133555.1">
    <property type="nucleotide sequence ID" value="NZ_BAABAM010000002.1"/>
</dbReference>
<protein>
    <submittedName>
        <fullName evidence="1">GrpB-like predicted nucleotidyltransferase (UPF0157 family)</fullName>
    </submittedName>
</protein>
<dbReference type="Gene3D" id="3.40.50.150">
    <property type="entry name" value="Vaccinia Virus protein VP39"/>
    <property type="match status" value="1"/>
</dbReference>
<dbReference type="Proteomes" id="UP000530928">
    <property type="component" value="Unassembled WGS sequence"/>
</dbReference>
<keyword evidence="1" id="KW-0808">Transferase</keyword>
<dbReference type="Pfam" id="PF04229">
    <property type="entry name" value="GrpB"/>
    <property type="match status" value="1"/>
</dbReference>
<sequence>MSDLSSVGLERGRVRLVDHDPRWAAAFEDVRAPLAAALGPLAADIQHIGSTAVPGLPAKPIIDVAVGLTGDADAGAVVAAITGLGYLFKGDQGDQGGLLFELRSGPDVGVAHVHAVRHGDPQWARYLDFRDRLRSDATLRESYAGLKRSLAGRFPSDRPAYTEGKAPFVSSLPDLAWLAHSWALVRAQLPPAPARILEVGCGPLGGHVAAMAALGHDVTGVDPEAPEGPPFHRAPVEELPDRDPYDVVVASLSLHHVDDPGQVVSLLHSLLAPGGRLVIVEWASERFDEATARWCFERLGATGGWLARRAAGWRESGLGWDDFVTGWAKEHGMHPAGRIREAVAGRFTIAEESWGPYYFADLDGVTVEQELAAIDAGDVTAGCLRLTARRR</sequence>
<dbReference type="Gene3D" id="3.30.460.10">
    <property type="entry name" value="Beta Polymerase, domain 2"/>
    <property type="match status" value="1"/>
</dbReference>
<dbReference type="InterPro" id="IPR029063">
    <property type="entry name" value="SAM-dependent_MTases_sf"/>
</dbReference>
<name>A0A7W0CHV7_9ACTN</name>
<evidence type="ECO:0000313" key="2">
    <source>
        <dbReference type="Proteomes" id="UP000530928"/>
    </source>
</evidence>
<keyword evidence="2" id="KW-1185">Reference proteome</keyword>
<dbReference type="GO" id="GO:0016740">
    <property type="term" value="F:transferase activity"/>
    <property type="evidence" value="ECO:0007669"/>
    <property type="project" value="UniProtKB-KW"/>
</dbReference>
<comment type="caution">
    <text evidence="1">The sequence shown here is derived from an EMBL/GenBank/DDBJ whole genome shotgun (WGS) entry which is preliminary data.</text>
</comment>
<reference evidence="1 2" key="1">
    <citation type="submission" date="2020-07" db="EMBL/GenBank/DDBJ databases">
        <title>Genomic Encyclopedia of Type Strains, Phase IV (KMG-IV): sequencing the most valuable type-strain genomes for metagenomic binning, comparative biology and taxonomic classification.</title>
        <authorList>
            <person name="Goeker M."/>
        </authorList>
    </citation>
    <scope>NUCLEOTIDE SEQUENCE [LARGE SCALE GENOMIC DNA]</scope>
    <source>
        <strain evidence="1 2">DSM 45533</strain>
    </source>
</reference>
<gene>
    <name evidence="1" type="ORF">HNR30_002571</name>
</gene>
<dbReference type="EMBL" id="JACDUR010000003">
    <property type="protein sequence ID" value="MBA2891230.1"/>
    <property type="molecule type" value="Genomic_DNA"/>
</dbReference>
<dbReference type="AlphaFoldDB" id="A0A7W0CHV7"/>
<dbReference type="InterPro" id="IPR007344">
    <property type="entry name" value="GrpB/CoaE"/>
</dbReference>
<dbReference type="SUPFAM" id="SSF81301">
    <property type="entry name" value="Nucleotidyltransferase"/>
    <property type="match status" value="1"/>
</dbReference>
<proteinExistence type="predicted"/>
<dbReference type="InterPro" id="IPR043519">
    <property type="entry name" value="NT_sf"/>
</dbReference>
<dbReference type="SUPFAM" id="SSF53335">
    <property type="entry name" value="S-adenosyl-L-methionine-dependent methyltransferases"/>
    <property type="match status" value="1"/>
</dbReference>
<dbReference type="PANTHER" id="PTHR34822">
    <property type="entry name" value="GRPB DOMAIN PROTEIN (AFU_ORTHOLOGUE AFUA_1G01530)"/>
    <property type="match status" value="1"/>
</dbReference>
<dbReference type="PANTHER" id="PTHR34822:SF1">
    <property type="entry name" value="GRPB FAMILY PROTEIN"/>
    <property type="match status" value="1"/>
</dbReference>